<dbReference type="InterPro" id="IPR053876">
    <property type="entry name" value="Phage_int_M"/>
</dbReference>
<sequence>MALTDIAIKAAKAKEKPYKMGDAGGLFLLVQPTGGKLWRLKYRIEGKEKKLALGAYPDVGLADARKRRDNAKAELADGKDPAREKVRRKERSKIASGNSFSIVAAEFINKRIKEGWSPPTQAKAAYLMAYLTPVIGRIPVSDITPIDLLPIFKRAEAKGNLETARRLMQLCSQIFRYAIATARLASDPTRDLRGAITASKPKHHGAIIDPVKVGELLRAIDGYSGHYVCRYALKLAPHLFVRPGELRFAEWAELDLGAAVYTVRVECRCRREAFFEAHGLWWKFQRKSWSDDFREAKHRFYCKSCSQRYGRKVRPVIMETSDQPARHHFPLPDEREWKRAVSRFRG</sequence>
<feature type="region of interest" description="Disordered" evidence="4">
    <location>
        <begin position="70"/>
        <end position="90"/>
    </location>
</feature>
<reference evidence="7" key="1">
    <citation type="submission" date="2014-08" db="EMBL/GenBank/DDBJ databases">
        <title>Draft genome sequences of Sphingobium herbicidovorans.</title>
        <authorList>
            <person name="Gan H.M."/>
            <person name="Gan H.Y."/>
            <person name="Savka M.A."/>
        </authorList>
    </citation>
    <scope>NUCLEOTIDE SEQUENCE [LARGE SCALE GENOMIC DNA]</scope>
    <source>
        <strain evidence="7">NBRC 16415</strain>
    </source>
</reference>
<keyword evidence="2" id="KW-0229">DNA integration</keyword>
<name>A0A086PEQ6_SPHHM</name>
<gene>
    <name evidence="7" type="ORF">BV98_000123</name>
</gene>
<dbReference type="Gene3D" id="3.30.160.390">
    <property type="entry name" value="Integrase, DNA-binding domain"/>
    <property type="match status" value="1"/>
</dbReference>
<evidence type="ECO:0000313" key="7">
    <source>
        <dbReference type="EMBL" id="KFG91874.1"/>
    </source>
</evidence>
<dbReference type="RefSeq" id="WP_051907915.1">
    <property type="nucleotide sequence ID" value="NZ_BCZD01000001.1"/>
</dbReference>
<organism evidence="7 8">
    <name type="scientific">Sphingobium herbicidovorans (strain ATCC 700291 / DSM 11019 / CCUG 56400 / KCTC 2939 / LMG 18315 / NBRC 16415 / MH)</name>
    <name type="common">Sphingomonas herbicidovorans</name>
    <dbReference type="NCBI Taxonomy" id="1219045"/>
    <lineage>
        <taxon>Bacteria</taxon>
        <taxon>Pseudomonadati</taxon>
        <taxon>Pseudomonadota</taxon>
        <taxon>Alphaproteobacteria</taxon>
        <taxon>Sphingomonadales</taxon>
        <taxon>Sphingomonadaceae</taxon>
        <taxon>Sphingobium</taxon>
    </lineage>
</organism>
<evidence type="ECO:0000259" key="5">
    <source>
        <dbReference type="Pfam" id="PF13356"/>
    </source>
</evidence>
<comment type="caution">
    <text evidence="7">The sequence shown here is derived from an EMBL/GenBank/DDBJ whole genome shotgun (WGS) entry which is preliminary data.</text>
</comment>
<dbReference type="InterPro" id="IPR010998">
    <property type="entry name" value="Integrase_recombinase_N"/>
</dbReference>
<evidence type="ECO:0000256" key="4">
    <source>
        <dbReference type="SAM" id="MobiDB-lite"/>
    </source>
</evidence>
<dbReference type="InterPro" id="IPR050808">
    <property type="entry name" value="Phage_Integrase"/>
</dbReference>
<dbReference type="Proteomes" id="UP000024284">
    <property type="component" value="Unassembled WGS sequence"/>
</dbReference>
<evidence type="ECO:0000313" key="8">
    <source>
        <dbReference type="Proteomes" id="UP000024284"/>
    </source>
</evidence>
<dbReference type="STRING" id="76947.GCA_002080435_00897"/>
<proteinExistence type="inferred from homology"/>
<dbReference type="PANTHER" id="PTHR30629:SF2">
    <property type="entry name" value="PROPHAGE INTEGRASE INTS-RELATED"/>
    <property type="match status" value="1"/>
</dbReference>
<dbReference type="InterPro" id="IPR025166">
    <property type="entry name" value="Integrase_DNA_bind_dom"/>
</dbReference>
<evidence type="ECO:0000256" key="2">
    <source>
        <dbReference type="ARBA" id="ARBA00022908"/>
    </source>
</evidence>
<dbReference type="EMBL" id="JFZA02000001">
    <property type="protein sequence ID" value="KFG91874.1"/>
    <property type="molecule type" value="Genomic_DNA"/>
</dbReference>
<dbReference type="AlphaFoldDB" id="A0A086PEQ6"/>
<dbReference type="GO" id="GO:0003677">
    <property type="term" value="F:DNA binding"/>
    <property type="evidence" value="ECO:0007669"/>
    <property type="project" value="UniProtKB-KW"/>
</dbReference>
<dbReference type="Gene3D" id="1.10.150.130">
    <property type="match status" value="1"/>
</dbReference>
<keyword evidence="8" id="KW-1185">Reference proteome</keyword>
<feature type="domain" description="Phage integrase central" evidence="6">
    <location>
        <begin position="100"/>
        <end position="195"/>
    </location>
</feature>
<dbReference type="PANTHER" id="PTHR30629">
    <property type="entry name" value="PROPHAGE INTEGRASE"/>
    <property type="match status" value="1"/>
</dbReference>
<evidence type="ECO:0000256" key="1">
    <source>
        <dbReference type="ARBA" id="ARBA00008857"/>
    </source>
</evidence>
<feature type="domain" description="Integrase DNA-binding" evidence="5">
    <location>
        <begin position="3"/>
        <end position="86"/>
    </location>
</feature>
<protein>
    <submittedName>
        <fullName evidence="7">Symbiosis island integrase</fullName>
    </submittedName>
</protein>
<dbReference type="PATRIC" id="fig|1219045.3.peg.125"/>
<dbReference type="eggNOG" id="COG0582">
    <property type="taxonomic scope" value="Bacteria"/>
</dbReference>
<dbReference type="InterPro" id="IPR011010">
    <property type="entry name" value="DNA_brk_join_enz"/>
</dbReference>
<dbReference type="GO" id="GO:0015074">
    <property type="term" value="P:DNA integration"/>
    <property type="evidence" value="ECO:0007669"/>
    <property type="project" value="UniProtKB-KW"/>
</dbReference>
<dbReference type="Pfam" id="PF22022">
    <property type="entry name" value="Phage_int_M"/>
    <property type="match status" value="1"/>
</dbReference>
<feature type="compositionally biased region" description="Basic and acidic residues" evidence="4">
    <location>
        <begin position="70"/>
        <end position="84"/>
    </location>
</feature>
<evidence type="ECO:0000259" key="6">
    <source>
        <dbReference type="Pfam" id="PF22022"/>
    </source>
</evidence>
<dbReference type="InterPro" id="IPR038488">
    <property type="entry name" value="Integrase_DNA-bd_sf"/>
</dbReference>
<dbReference type="Pfam" id="PF13356">
    <property type="entry name" value="Arm-DNA-bind_3"/>
    <property type="match status" value="1"/>
</dbReference>
<dbReference type="SUPFAM" id="SSF56349">
    <property type="entry name" value="DNA breaking-rejoining enzymes"/>
    <property type="match status" value="1"/>
</dbReference>
<accession>A0A086PEQ6</accession>
<dbReference type="OrthoDB" id="7388552at2"/>
<keyword evidence="3" id="KW-0238">DNA-binding</keyword>
<evidence type="ECO:0000256" key="3">
    <source>
        <dbReference type="ARBA" id="ARBA00023125"/>
    </source>
</evidence>
<comment type="similarity">
    <text evidence="1">Belongs to the 'phage' integrase family.</text>
</comment>